<proteinExistence type="predicted"/>
<comment type="caution">
    <text evidence="2">The sequence shown here is derived from an EMBL/GenBank/DDBJ whole genome shotgun (WGS) entry which is preliminary data.</text>
</comment>
<dbReference type="RefSeq" id="WP_353566298.1">
    <property type="nucleotide sequence ID" value="NZ_BAABRI010000006.1"/>
</dbReference>
<name>A0ABP9ULH3_9BACT</name>
<dbReference type="InterPro" id="IPR013783">
    <property type="entry name" value="Ig-like_fold"/>
</dbReference>
<organism evidence="2 3">
    <name type="scientific">Haloferula sargassicola</name>
    <dbReference type="NCBI Taxonomy" id="490096"/>
    <lineage>
        <taxon>Bacteria</taxon>
        <taxon>Pseudomonadati</taxon>
        <taxon>Verrucomicrobiota</taxon>
        <taxon>Verrucomicrobiia</taxon>
        <taxon>Verrucomicrobiales</taxon>
        <taxon>Verrucomicrobiaceae</taxon>
        <taxon>Haloferula</taxon>
    </lineage>
</organism>
<dbReference type="InterPro" id="IPR003961">
    <property type="entry name" value="FN3_dom"/>
</dbReference>
<keyword evidence="3" id="KW-1185">Reference proteome</keyword>
<reference evidence="2 3" key="1">
    <citation type="submission" date="2024-02" db="EMBL/GenBank/DDBJ databases">
        <title>Haloferula sargassicola NBRC 104335.</title>
        <authorList>
            <person name="Ichikawa N."/>
            <person name="Katano-Makiyama Y."/>
            <person name="Hidaka K."/>
        </authorList>
    </citation>
    <scope>NUCLEOTIDE SEQUENCE [LARGE SCALE GENOMIC DNA]</scope>
    <source>
        <strain evidence="2 3">NBRC 104335</strain>
    </source>
</reference>
<evidence type="ECO:0008006" key="4">
    <source>
        <dbReference type="Google" id="ProtNLM"/>
    </source>
</evidence>
<keyword evidence="1" id="KW-0472">Membrane</keyword>
<keyword evidence="1" id="KW-1133">Transmembrane helix</keyword>
<evidence type="ECO:0000313" key="3">
    <source>
        <dbReference type="Proteomes" id="UP001476282"/>
    </source>
</evidence>
<dbReference type="CDD" id="cd00063">
    <property type="entry name" value="FN3"/>
    <property type="match status" value="1"/>
</dbReference>
<dbReference type="Gene3D" id="2.60.40.10">
    <property type="entry name" value="Immunoglobulins"/>
    <property type="match status" value="1"/>
</dbReference>
<dbReference type="EMBL" id="BAABRI010000006">
    <property type="protein sequence ID" value="GAA5482154.1"/>
    <property type="molecule type" value="Genomic_DNA"/>
</dbReference>
<keyword evidence="1" id="KW-0812">Transmembrane</keyword>
<evidence type="ECO:0000256" key="1">
    <source>
        <dbReference type="SAM" id="Phobius"/>
    </source>
</evidence>
<dbReference type="SUPFAM" id="SSF49265">
    <property type="entry name" value="Fibronectin type III"/>
    <property type="match status" value="1"/>
</dbReference>
<feature type="transmembrane region" description="Helical" evidence="1">
    <location>
        <begin position="103"/>
        <end position="125"/>
    </location>
</feature>
<accession>A0ABP9ULH3</accession>
<sequence length="129" mass="14337">MGPLSAAPRLSCELTPDAAGRLVSNDGTIDLRWSEKAGSEFELQQAREADFSRPHLRYRGTDHETVLTGLAEGTYHFRVRETPDGEWSEPLVFEVEYMNRGPLFLLLGTGAFVALSTIVAILHGYSQNR</sequence>
<dbReference type="InterPro" id="IPR036116">
    <property type="entry name" value="FN3_sf"/>
</dbReference>
<evidence type="ECO:0000313" key="2">
    <source>
        <dbReference type="EMBL" id="GAA5482154.1"/>
    </source>
</evidence>
<gene>
    <name evidence="2" type="ORF">Hsar01_01371</name>
</gene>
<protein>
    <recommendedName>
        <fullName evidence="4">Two component regulator three Y domain-containing protein</fullName>
    </recommendedName>
</protein>
<dbReference type="Proteomes" id="UP001476282">
    <property type="component" value="Unassembled WGS sequence"/>
</dbReference>